<keyword evidence="3" id="KW-0050">Antiport</keyword>
<evidence type="ECO:0000256" key="4">
    <source>
        <dbReference type="ARBA" id="ARBA00022475"/>
    </source>
</evidence>
<dbReference type="InterPro" id="IPR004770">
    <property type="entry name" value="Na/H_antiport_NhaC"/>
</dbReference>
<comment type="subcellular location">
    <subcellularLocation>
        <location evidence="1">Cell membrane</location>
        <topology evidence="1">Multi-pass membrane protein</topology>
    </subcellularLocation>
</comment>
<feature type="transmembrane region" description="Helical" evidence="9">
    <location>
        <begin position="142"/>
        <end position="168"/>
    </location>
</feature>
<feature type="transmembrane region" description="Helical" evidence="9">
    <location>
        <begin position="325"/>
        <end position="346"/>
    </location>
</feature>
<dbReference type="InterPro" id="IPR018461">
    <property type="entry name" value="Na/H_Antiport_NhaC-like_C"/>
</dbReference>
<keyword evidence="7 9" id="KW-0472">Membrane</keyword>
<keyword evidence="6 9" id="KW-1133">Transmembrane helix</keyword>
<evidence type="ECO:0000256" key="7">
    <source>
        <dbReference type="ARBA" id="ARBA00023136"/>
    </source>
</evidence>
<feature type="transmembrane region" description="Helical" evidence="9">
    <location>
        <begin position="72"/>
        <end position="94"/>
    </location>
</feature>
<feature type="transmembrane region" description="Helical" evidence="9">
    <location>
        <begin position="448"/>
        <end position="475"/>
    </location>
</feature>
<feature type="transmembrane region" description="Helical" evidence="9">
    <location>
        <begin position="262"/>
        <end position="281"/>
    </location>
</feature>
<dbReference type="Proteomes" id="UP000295531">
    <property type="component" value="Unassembled WGS sequence"/>
</dbReference>
<feature type="transmembrane region" description="Helical" evidence="9">
    <location>
        <begin position="114"/>
        <end position="135"/>
    </location>
</feature>
<protein>
    <submittedName>
        <fullName evidence="11">Transporter (NhaC family)</fullName>
    </submittedName>
</protein>
<sequence>MTQSTKQPSLLQALIPLLALIIMLASSVYFFGEDSSYGPNQIALWVASGIALIIGFKNGFSWAQIEEGITDGISVALGAMLIILAVGSLIGTWLLSGTVPTLIYYGLELLNPSLFYAASCIICGVVALSIGSSWTTAATIGVALMGVASGMGLEPAIAAGAIVSGAYFGDKMSPLSDTTNLAPAVAGTDLFSHIRYMGYTAIPAFVISVVIFLFLGLNADTNVSLVRLQEMQSQLGSTFNIGWEMLVPLAVLLYLAATRKPALPTVFFGALLGGVWALIFQPDMVEQMAGETGLLAGIKVVWLAMSDGTTVSTGSTNLDSLLSGGGMVSMLNTLWLILSAMTFGAIMEKLGLLKRFIQGMLKASKSVGSLITGTIFTCFGANVLTADQYMAIVLPGRMFKEEYARRNLDPRVLSRTLEDSGTITSALIPWNTCGAYMFSVLAVSPFEYGIYAFFNYLTPLIAIVFAYTGWTILYLKPESHTQTQTQNA</sequence>
<keyword evidence="2" id="KW-0813">Transport</keyword>
<evidence type="ECO:0000256" key="6">
    <source>
        <dbReference type="ARBA" id="ARBA00022989"/>
    </source>
</evidence>
<dbReference type="AlphaFoldDB" id="A0A4R6PTU1"/>
<comment type="similarity">
    <text evidence="8">Belongs to the NhaC Na(+)/H(+) (TC 2.A.35) antiporter family.</text>
</comment>
<dbReference type="GO" id="GO:0015297">
    <property type="term" value="F:antiporter activity"/>
    <property type="evidence" value="ECO:0007669"/>
    <property type="project" value="UniProtKB-KW"/>
</dbReference>
<dbReference type="EMBL" id="SNXI01000001">
    <property type="protein sequence ID" value="TDP40680.1"/>
    <property type="molecule type" value="Genomic_DNA"/>
</dbReference>
<evidence type="ECO:0000256" key="5">
    <source>
        <dbReference type="ARBA" id="ARBA00022692"/>
    </source>
</evidence>
<dbReference type="OrthoDB" id="9762978at2"/>
<dbReference type="PANTHER" id="PTHR33451:SF3">
    <property type="entry name" value="MALATE-2H(+)_NA(+)-LACTATE ANTIPORTER"/>
    <property type="match status" value="1"/>
</dbReference>
<feature type="transmembrane region" description="Helical" evidence="9">
    <location>
        <begin position="367"/>
        <end position="386"/>
    </location>
</feature>
<dbReference type="GO" id="GO:0005886">
    <property type="term" value="C:plasma membrane"/>
    <property type="evidence" value="ECO:0007669"/>
    <property type="project" value="UniProtKB-SubCell"/>
</dbReference>
<keyword evidence="4" id="KW-1003">Cell membrane</keyword>
<dbReference type="InterPro" id="IPR052180">
    <property type="entry name" value="NhaC_Na-H+_Antiporter"/>
</dbReference>
<dbReference type="Pfam" id="PF03553">
    <property type="entry name" value="Na_H_antiporter"/>
    <property type="match status" value="1"/>
</dbReference>
<feature type="transmembrane region" description="Helical" evidence="9">
    <location>
        <begin position="9"/>
        <end position="30"/>
    </location>
</feature>
<keyword evidence="12" id="KW-1185">Reference proteome</keyword>
<comment type="caution">
    <text evidence="11">The sequence shown here is derived from an EMBL/GenBank/DDBJ whole genome shotgun (WGS) entry which is preliminary data.</text>
</comment>
<accession>A0A4R6PTU1</accession>
<evidence type="ECO:0000259" key="10">
    <source>
        <dbReference type="Pfam" id="PF03553"/>
    </source>
</evidence>
<feature type="transmembrane region" description="Helical" evidence="9">
    <location>
        <begin position="42"/>
        <end position="60"/>
    </location>
</feature>
<dbReference type="NCBIfam" id="TIGR00931">
    <property type="entry name" value="antiport_nhaC"/>
    <property type="match status" value="1"/>
</dbReference>
<evidence type="ECO:0000256" key="9">
    <source>
        <dbReference type="SAM" id="Phobius"/>
    </source>
</evidence>
<evidence type="ECO:0000256" key="8">
    <source>
        <dbReference type="ARBA" id="ARBA00038435"/>
    </source>
</evidence>
<feature type="domain" description="Na+/H+ antiporter NhaC-like C-terminal" evidence="10">
    <location>
        <begin position="165"/>
        <end position="470"/>
    </location>
</feature>
<feature type="transmembrane region" description="Helical" evidence="9">
    <location>
        <begin position="196"/>
        <end position="217"/>
    </location>
</feature>
<dbReference type="RefSeq" id="WP_133538356.1">
    <property type="nucleotide sequence ID" value="NZ_SNXI01000001.1"/>
</dbReference>
<proteinExistence type="inferred from homology"/>
<name>A0A4R6PTU1_9GAMM</name>
<feature type="transmembrane region" description="Helical" evidence="9">
    <location>
        <begin position="288"/>
        <end position="305"/>
    </location>
</feature>
<organism evidence="11 12">
    <name type="scientific">Idiomarina aquatica</name>
    <dbReference type="NCBI Taxonomy" id="1327752"/>
    <lineage>
        <taxon>Bacteria</taxon>
        <taxon>Pseudomonadati</taxon>
        <taxon>Pseudomonadota</taxon>
        <taxon>Gammaproteobacteria</taxon>
        <taxon>Alteromonadales</taxon>
        <taxon>Idiomarinaceae</taxon>
        <taxon>Idiomarina</taxon>
    </lineage>
</organism>
<gene>
    <name evidence="11" type="ORF">DEU29_101229</name>
</gene>
<evidence type="ECO:0000313" key="11">
    <source>
        <dbReference type="EMBL" id="TDP40680.1"/>
    </source>
</evidence>
<dbReference type="PANTHER" id="PTHR33451">
    <property type="entry name" value="MALATE-2H(+)/NA(+)-LACTATE ANTIPORTER"/>
    <property type="match status" value="1"/>
</dbReference>
<evidence type="ECO:0000256" key="1">
    <source>
        <dbReference type="ARBA" id="ARBA00004651"/>
    </source>
</evidence>
<feature type="transmembrane region" description="Helical" evidence="9">
    <location>
        <begin position="238"/>
        <end position="256"/>
    </location>
</feature>
<keyword evidence="5 9" id="KW-0812">Transmembrane</keyword>
<evidence type="ECO:0000256" key="2">
    <source>
        <dbReference type="ARBA" id="ARBA00022448"/>
    </source>
</evidence>
<evidence type="ECO:0000256" key="3">
    <source>
        <dbReference type="ARBA" id="ARBA00022449"/>
    </source>
</evidence>
<reference evidence="11 12" key="1">
    <citation type="submission" date="2019-03" db="EMBL/GenBank/DDBJ databases">
        <title>Freshwater and sediment microbial communities from various areas in North America, analyzing microbe dynamics in response to fracking.</title>
        <authorList>
            <person name="Lamendella R."/>
        </authorList>
    </citation>
    <scope>NUCLEOTIDE SEQUENCE [LARGE SCALE GENOMIC DNA]</scope>
    <source>
        <strain evidence="11 12">18_TX</strain>
    </source>
</reference>
<evidence type="ECO:0000313" key="12">
    <source>
        <dbReference type="Proteomes" id="UP000295531"/>
    </source>
</evidence>